<gene>
    <name evidence="1" type="ORF">P5G49_12070</name>
</gene>
<evidence type="ECO:0000313" key="1">
    <source>
        <dbReference type="EMBL" id="MDN4608203.1"/>
    </source>
</evidence>
<organism evidence="1 2">
    <name type="scientific">Sporosarcina highlanderae</name>
    <dbReference type="NCBI Taxonomy" id="3035916"/>
    <lineage>
        <taxon>Bacteria</taxon>
        <taxon>Bacillati</taxon>
        <taxon>Bacillota</taxon>
        <taxon>Bacilli</taxon>
        <taxon>Bacillales</taxon>
        <taxon>Caryophanaceae</taxon>
        <taxon>Sporosarcina</taxon>
    </lineage>
</organism>
<name>A0ABT8JTS0_9BACL</name>
<protein>
    <submittedName>
        <fullName evidence="1">Uncharacterized protein</fullName>
    </submittedName>
</protein>
<dbReference type="RefSeq" id="WP_301244131.1">
    <property type="nucleotide sequence ID" value="NZ_JAROCC010000009.1"/>
</dbReference>
<keyword evidence="2" id="KW-1185">Reference proteome</keyword>
<dbReference type="Proteomes" id="UP001175097">
    <property type="component" value="Unassembled WGS sequence"/>
</dbReference>
<dbReference type="EMBL" id="JAROCC010000009">
    <property type="protein sequence ID" value="MDN4608203.1"/>
    <property type="molecule type" value="Genomic_DNA"/>
</dbReference>
<reference evidence="1" key="1">
    <citation type="submission" date="2023-03" db="EMBL/GenBank/DDBJ databases">
        <title>MT1 and MT2 Draft Genomes of Novel Species.</title>
        <authorList>
            <person name="Venkateswaran K."/>
        </authorList>
    </citation>
    <scope>NUCLEOTIDE SEQUENCE</scope>
    <source>
        <strain evidence="1">F6_3S_P_2</strain>
    </source>
</reference>
<accession>A0ABT8JTS0</accession>
<proteinExistence type="predicted"/>
<sequence>MKAVGFDQKIQLAYLDTTANLLRHYSDRKDMYAQLDAELLSSIKGEKSRKNAITMLMKTWSLVEPSIQEIRESLVAEYPYFNTTEKKFVHYCLVSIAYPYFREQMLYVGKNLKMADEVYSRTVLSEMKNLYGDRRRVEVATGAVFSSVKEWGILKMIKSGVYEKNLFELSLTHPLLQSLLLAVLMIHYDTNSISLEVVNNSAIFFPFDYHVRIGDMDQERFTIIKTIRDTIIERNPTVPCSFE</sequence>
<evidence type="ECO:0000313" key="2">
    <source>
        <dbReference type="Proteomes" id="UP001175097"/>
    </source>
</evidence>
<comment type="caution">
    <text evidence="1">The sequence shown here is derived from an EMBL/GenBank/DDBJ whole genome shotgun (WGS) entry which is preliminary data.</text>
</comment>